<name>F4QBA1_CACFS</name>
<sequence>MNGPLPSTTETRTTQYPLDRLMEFCTRCPSKRDFLDNKMLSRTFAKLKVDEMVANYQILRFALLDPDLNPIAILMTNLKEWLIDILVRHNMEFSFCVDRSITIILNKCHQYCAKPSSNLGNY</sequence>
<dbReference type="GeneID" id="14866945"/>
<evidence type="ECO:0000313" key="2">
    <source>
        <dbReference type="Proteomes" id="UP000007797"/>
    </source>
</evidence>
<accession>F4QBA1</accession>
<organism evidence="1 2">
    <name type="scientific">Cavenderia fasciculata</name>
    <name type="common">Slime mold</name>
    <name type="synonym">Dictyostelium fasciculatum</name>
    <dbReference type="NCBI Taxonomy" id="261658"/>
    <lineage>
        <taxon>Eukaryota</taxon>
        <taxon>Amoebozoa</taxon>
        <taxon>Evosea</taxon>
        <taxon>Eumycetozoa</taxon>
        <taxon>Dictyostelia</taxon>
        <taxon>Acytosteliales</taxon>
        <taxon>Cavenderiaceae</taxon>
        <taxon>Cavenderia</taxon>
    </lineage>
</organism>
<dbReference type="KEGG" id="dfa:DFA_10746"/>
<gene>
    <name evidence="1" type="ORF">DFA_10746</name>
</gene>
<reference evidence="2" key="1">
    <citation type="journal article" date="2011" name="Genome Res.">
        <title>Phylogeny-wide analysis of social amoeba genomes highlights ancient origins for complex intercellular communication.</title>
        <authorList>
            <person name="Heidel A.J."/>
            <person name="Lawal H.M."/>
            <person name="Felder M."/>
            <person name="Schilde C."/>
            <person name="Helps N.R."/>
            <person name="Tunggal B."/>
            <person name="Rivero F."/>
            <person name="John U."/>
            <person name="Schleicher M."/>
            <person name="Eichinger L."/>
            <person name="Platzer M."/>
            <person name="Noegel A.A."/>
            <person name="Schaap P."/>
            <person name="Gloeckner G."/>
        </authorList>
    </citation>
    <scope>NUCLEOTIDE SEQUENCE [LARGE SCALE GENOMIC DNA]</scope>
    <source>
        <strain evidence="2">SH3</strain>
    </source>
</reference>
<keyword evidence="2" id="KW-1185">Reference proteome</keyword>
<protein>
    <submittedName>
        <fullName evidence="1">Uncharacterized protein</fullName>
    </submittedName>
</protein>
<dbReference type="EMBL" id="GL883027">
    <property type="protein sequence ID" value="EGG14873.1"/>
    <property type="molecule type" value="Genomic_DNA"/>
</dbReference>
<dbReference type="AlphaFoldDB" id="F4QBA1"/>
<evidence type="ECO:0000313" key="1">
    <source>
        <dbReference type="EMBL" id="EGG14873.1"/>
    </source>
</evidence>
<dbReference type="RefSeq" id="XP_004351389.1">
    <property type="nucleotide sequence ID" value="XM_004351337.1"/>
</dbReference>
<dbReference type="Proteomes" id="UP000007797">
    <property type="component" value="Unassembled WGS sequence"/>
</dbReference>
<proteinExistence type="predicted"/>